<dbReference type="AlphaFoldDB" id="A0A8A3P789"/>
<gene>
    <name evidence="9" type="ORF">DSL72_004326</name>
</gene>
<comment type="cofactor">
    <cofactor evidence="1">
        <name>heme</name>
        <dbReference type="ChEBI" id="CHEBI:30413"/>
    </cofactor>
</comment>
<evidence type="ECO:0000256" key="7">
    <source>
        <dbReference type="ARBA" id="ARBA00023026"/>
    </source>
</evidence>
<keyword evidence="6" id="KW-0408">Iron</keyword>
<organism evidence="9 10">
    <name type="scientific">Monilinia vaccinii-corymbosi</name>
    <dbReference type="NCBI Taxonomy" id="61207"/>
    <lineage>
        <taxon>Eukaryota</taxon>
        <taxon>Fungi</taxon>
        <taxon>Dikarya</taxon>
        <taxon>Ascomycota</taxon>
        <taxon>Pezizomycotina</taxon>
        <taxon>Leotiomycetes</taxon>
        <taxon>Helotiales</taxon>
        <taxon>Sclerotiniaceae</taxon>
        <taxon>Monilinia</taxon>
    </lineage>
</organism>
<proteinExistence type="inferred from homology"/>
<keyword evidence="8" id="KW-0503">Monooxygenase</keyword>
<reference evidence="9" key="1">
    <citation type="submission" date="2020-10" db="EMBL/GenBank/DDBJ databases">
        <title>Genome Sequence of Monilinia vaccinii-corymbosi Sheds Light on Mummy Berry Disease Infection of Blueberry and Mating Type.</title>
        <authorList>
            <person name="Yow A.G."/>
            <person name="Zhang Y."/>
            <person name="Bansal K."/>
            <person name="Eacker S.M."/>
            <person name="Sullivan S."/>
            <person name="Liachko I."/>
            <person name="Cubeta M.A."/>
            <person name="Rollins J.A."/>
            <person name="Ashrafi H."/>
        </authorList>
    </citation>
    <scope>NUCLEOTIDE SEQUENCE</scope>
    <source>
        <strain evidence="9">RL-1</strain>
    </source>
</reference>
<name>A0A8A3P789_9HELO</name>
<dbReference type="InterPro" id="IPR001128">
    <property type="entry name" value="Cyt_P450"/>
</dbReference>
<evidence type="ECO:0000256" key="6">
    <source>
        <dbReference type="ARBA" id="ARBA00023004"/>
    </source>
</evidence>
<keyword evidence="7" id="KW-0843">Virulence</keyword>
<dbReference type="Proteomes" id="UP000672032">
    <property type="component" value="Chromosome 1"/>
</dbReference>
<sequence length="206" mass="23274">MMLIVVSGLLVLWVTGYIVYQTTFHPLAKYPGPFLAKLTSFHAADHAVKGTGHYNLYELHQKYGPFIRYGPDHMSINSASALEQIYGHKANVQKGFWYRIFYGVSIFNAVDKDVHARKKRVMSQAFSDQALRGMQPHILSAIRDWCAGLGDSTSTGASNDQWANPKNMAHWGPYMIFDSLGEICFGKTFGTSCYDSERHVWHVLYA</sequence>
<dbReference type="EMBL" id="CP063405">
    <property type="protein sequence ID" value="QSZ29808.1"/>
    <property type="molecule type" value="Genomic_DNA"/>
</dbReference>
<dbReference type="PANTHER" id="PTHR24305:SF237">
    <property type="entry name" value="CYTOCHROME P450 MONOOXYGENASE ATNE-RELATED"/>
    <property type="match status" value="1"/>
</dbReference>
<evidence type="ECO:0000256" key="4">
    <source>
        <dbReference type="ARBA" id="ARBA00022723"/>
    </source>
</evidence>
<dbReference type="PANTHER" id="PTHR24305">
    <property type="entry name" value="CYTOCHROME P450"/>
    <property type="match status" value="1"/>
</dbReference>
<evidence type="ECO:0000256" key="3">
    <source>
        <dbReference type="ARBA" id="ARBA00022617"/>
    </source>
</evidence>
<protein>
    <recommendedName>
        <fullName evidence="11">Cytochrome P450</fullName>
    </recommendedName>
</protein>
<dbReference type="Pfam" id="PF00067">
    <property type="entry name" value="p450"/>
    <property type="match status" value="1"/>
</dbReference>
<evidence type="ECO:0000256" key="5">
    <source>
        <dbReference type="ARBA" id="ARBA00023002"/>
    </source>
</evidence>
<evidence type="ECO:0000256" key="1">
    <source>
        <dbReference type="ARBA" id="ARBA00001971"/>
    </source>
</evidence>
<evidence type="ECO:0000256" key="8">
    <source>
        <dbReference type="ARBA" id="ARBA00023033"/>
    </source>
</evidence>
<keyword evidence="5" id="KW-0560">Oxidoreductase</keyword>
<keyword evidence="10" id="KW-1185">Reference proteome</keyword>
<dbReference type="GO" id="GO:0020037">
    <property type="term" value="F:heme binding"/>
    <property type="evidence" value="ECO:0007669"/>
    <property type="project" value="InterPro"/>
</dbReference>
<keyword evidence="4" id="KW-0479">Metal-binding</keyword>
<dbReference type="Gene3D" id="1.10.630.10">
    <property type="entry name" value="Cytochrome P450"/>
    <property type="match status" value="1"/>
</dbReference>
<dbReference type="SUPFAM" id="SSF48264">
    <property type="entry name" value="Cytochrome P450"/>
    <property type="match status" value="1"/>
</dbReference>
<evidence type="ECO:0000256" key="2">
    <source>
        <dbReference type="ARBA" id="ARBA00010617"/>
    </source>
</evidence>
<keyword evidence="3" id="KW-0349">Heme</keyword>
<dbReference type="GO" id="GO:0016705">
    <property type="term" value="F:oxidoreductase activity, acting on paired donors, with incorporation or reduction of molecular oxygen"/>
    <property type="evidence" value="ECO:0007669"/>
    <property type="project" value="InterPro"/>
</dbReference>
<dbReference type="InterPro" id="IPR050121">
    <property type="entry name" value="Cytochrome_P450_monoxygenase"/>
</dbReference>
<evidence type="ECO:0000313" key="10">
    <source>
        <dbReference type="Proteomes" id="UP000672032"/>
    </source>
</evidence>
<comment type="similarity">
    <text evidence="2">Belongs to the cytochrome P450 family.</text>
</comment>
<evidence type="ECO:0008006" key="11">
    <source>
        <dbReference type="Google" id="ProtNLM"/>
    </source>
</evidence>
<dbReference type="GO" id="GO:0005506">
    <property type="term" value="F:iron ion binding"/>
    <property type="evidence" value="ECO:0007669"/>
    <property type="project" value="InterPro"/>
</dbReference>
<accession>A0A8A3P789</accession>
<dbReference type="GO" id="GO:0004497">
    <property type="term" value="F:monooxygenase activity"/>
    <property type="evidence" value="ECO:0007669"/>
    <property type="project" value="UniProtKB-KW"/>
</dbReference>
<dbReference type="OrthoDB" id="1470350at2759"/>
<dbReference type="InterPro" id="IPR036396">
    <property type="entry name" value="Cyt_P450_sf"/>
</dbReference>
<evidence type="ECO:0000313" key="9">
    <source>
        <dbReference type="EMBL" id="QSZ29808.1"/>
    </source>
</evidence>